<evidence type="ECO:0000313" key="3">
    <source>
        <dbReference type="Proteomes" id="UP001154114"/>
    </source>
</evidence>
<reference evidence="2" key="1">
    <citation type="submission" date="2021-12" db="EMBL/GenBank/DDBJ databases">
        <authorList>
            <person name="King R."/>
        </authorList>
    </citation>
    <scope>NUCLEOTIDE SEQUENCE</scope>
</reference>
<dbReference type="AlphaFoldDB" id="A0A9N8PZY4"/>
<keyword evidence="3" id="KW-1185">Reference proteome</keyword>
<protein>
    <submittedName>
        <fullName evidence="2">Uncharacterized protein</fullName>
    </submittedName>
</protein>
<name>A0A9N8PZY4_CHRIL</name>
<organism evidence="2 3">
    <name type="scientific">Chrysodeixis includens</name>
    <name type="common">Soybean looper</name>
    <name type="synonym">Pseudoplusia includens</name>
    <dbReference type="NCBI Taxonomy" id="689277"/>
    <lineage>
        <taxon>Eukaryota</taxon>
        <taxon>Metazoa</taxon>
        <taxon>Ecdysozoa</taxon>
        <taxon>Arthropoda</taxon>
        <taxon>Hexapoda</taxon>
        <taxon>Insecta</taxon>
        <taxon>Pterygota</taxon>
        <taxon>Neoptera</taxon>
        <taxon>Endopterygota</taxon>
        <taxon>Lepidoptera</taxon>
        <taxon>Glossata</taxon>
        <taxon>Ditrysia</taxon>
        <taxon>Noctuoidea</taxon>
        <taxon>Noctuidae</taxon>
        <taxon>Plusiinae</taxon>
        <taxon>Chrysodeixis</taxon>
    </lineage>
</organism>
<dbReference type="EMBL" id="LR824022">
    <property type="protein sequence ID" value="CAD0203549.1"/>
    <property type="molecule type" value="Genomic_DNA"/>
</dbReference>
<proteinExistence type="predicted"/>
<feature type="compositionally biased region" description="Basic and acidic residues" evidence="1">
    <location>
        <begin position="39"/>
        <end position="59"/>
    </location>
</feature>
<feature type="region of interest" description="Disordered" evidence="1">
    <location>
        <begin position="39"/>
        <end position="107"/>
    </location>
</feature>
<dbReference type="OrthoDB" id="7451939at2759"/>
<evidence type="ECO:0000313" key="2">
    <source>
        <dbReference type="EMBL" id="CAD0203549.1"/>
    </source>
</evidence>
<feature type="compositionally biased region" description="Basic and acidic residues" evidence="1">
    <location>
        <begin position="86"/>
        <end position="107"/>
    </location>
</feature>
<sequence>MMMRFFAQMNPKILPVSVTPNYPGCLTFVKGNLVHRDPVRKFSESDKSNQRNDQQSKEEKEEEQMPGFVHPNTMNEAGYFTQRAKQQIEELKKKKEKPSLRHPERKD</sequence>
<accession>A0A9N8PZY4</accession>
<gene>
    <name evidence="2" type="ORF">CINC_LOCUS5198</name>
</gene>
<dbReference type="Proteomes" id="UP001154114">
    <property type="component" value="Chromosome 19"/>
</dbReference>
<evidence type="ECO:0000256" key="1">
    <source>
        <dbReference type="SAM" id="MobiDB-lite"/>
    </source>
</evidence>